<feature type="transmembrane region" description="Helical" evidence="1">
    <location>
        <begin position="602"/>
        <end position="624"/>
    </location>
</feature>
<keyword evidence="1" id="KW-1133">Transmembrane helix</keyword>
<evidence type="ECO:0000313" key="2">
    <source>
        <dbReference type="EMBL" id="MDN3575671.1"/>
    </source>
</evidence>
<dbReference type="InterPro" id="IPR015943">
    <property type="entry name" value="WD40/YVTN_repeat-like_dom_sf"/>
</dbReference>
<comment type="caution">
    <text evidence="2">The sequence shown here is derived from an EMBL/GenBank/DDBJ whole genome shotgun (WGS) entry which is preliminary data.</text>
</comment>
<keyword evidence="1" id="KW-0472">Membrane</keyword>
<reference evidence="2" key="1">
    <citation type="journal article" date="2014" name="Int. J. Syst. Evol. Microbiol.">
        <title>Complete genome of a new Firmicutes species belonging to the dominant human colonic microbiota ('Ruminococcus bicirculans') reveals two chromosomes and a selective capacity to utilize plant glucans.</title>
        <authorList>
            <consortium name="NISC Comparative Sequencing Program"/>
            <person name="Wegmann U."/>
            <person name="Louis P."/>
            <person name="Goesmann A."/>
            <person name="Henrissat B."/>
            <person name="Duncan S.H."/>
            <person name="Flint H.J."/>
        </authorList>
    </citation>
    <scope>NUCLEOTIDE SEQUENCE</scope>
    <source>
        <strain evidence="2">CECT 7703</strain>
    </source>
</reference>
<dbReference type="Gene3D" id="2.130.10.10">
    <property type="entry name" value="YVTN repeat-like/Quinoprotein amine dehydrogenase"/>
    <property type="match status" value="1"/>
</dbReference>
<reference evidence="2" key="2">
    <citation type="submission" date="2023-06" db="EMBL/GenBank/DDBJ databases">
        <authorList>
            <person name="Lucena T."/>
            <person name="Sun Q."/>
        </authorList>
    </citation>
    <scope>NUCLEOTIDE SEQUENCE</scope>
    <source>
        <strain evidence="2">CECT 7703</strain>
    </source>
</reference>
<feature type="transmembrane region" description="Helical" evidence="1">
    <location>
        <begin position="334"/>
        <end position="355"/>
    </location>
</feature>
<organism evidence="2 3">
    <name type="scientific">Chitinimonas viridis</name>
    <dbReference type="NCBI Taxonomy" id="664880"/>
    <lineage>
        <taxon>Bacteria</taxon>
        <taxon>Pseudomonadati</taxon>
        <taxon>Pseudomonadota</taxon>
        <taxon>Betaproteobacteria</taxon>
        <taxon>Neisseriales</taxon>
        <taxon>Chitinibacteraceae</taxon>
        <taxon>Chitinimonas</taxon>
    </lineage>
</organism>
<accession>A0ABT8B1Z8</accession>
<keyword evidence="3" id="KW-1185">Reference proteome</keyword>
<dbReference type="Proteomes" id="UP001180081">
    <property type="component" value="Unassembled WGS sequence"/>
</dbReference>
<gene>
    <name evidence="2" type="ORF">QWZ03_02660</name>
</gene>
<sequence>MSQQQDTPFLPLSPKSVQMLAKLLQLNHGLSAMLLAFLGITAVGVALIALSLSLVLSSDGYELSTLAVDSENRVWIDGGDRLIVTRTDGSVVTTIASPNAPRAPFSSLAAWKNGGVLVASLNDKRIYQLDRDGKIVGQLDLVFQGTVTLAYAAQHDRTFVMEKRTGKLRAFQGTRQIAERADYPGAYGIDIATDGLVWLADTEGKRLVAHSLDLEVQDTLALPTHLGMSKPVTLLSRGKDGWWLTLKSDSLSVGSLRTLDSQSRLTAHPASPWWSNPFGIASLRDGSLLAVDPRTTRILHYSASGERLDDFGGAELKAHFDRHRWRMLHSNKQIGLWLVLGLIGTILSATVYAIYTHLRLYRRIYAVPRHALFDTSLHSPHKRWRLTIYGVAALAFAFGLFGIPTYVLGSSHTQQQLCGAISVCGNYTLWMVLWPLVLGMWLQVDAVPHFLIAPLQLGKTLPQPIAKTLLNLANVDHATLPQAINAAHGCYLVLIADKAIVLLCHDALLLVQVRQSDFSLLSLHRFNYADMQTIQTLRLPGADSLLRPCMAVRFSDQNGSYDLGFLHAPVQVFCADWLTGMKTDTRKSWLQQQAHRLRKQRLLAVGITAAIAVIGLLAFIVLGINPQSQPIAYLLAVSGIAHAWYGYRHAHAPLKPYPLAAGNTSS</sequence>
<feature type="transmembrane region" description="Helical" evidence="1">
    <location>
        <begin position="420"/>
        <end position="442"/>
    </location>
</feature>
<protein>
    <submittedName>
        <fullName evidence="2">Uncharacterized protein</fullName>
    </submittedName>
</protein>
<feature type="transmembrane region" description="Helical" evidence="1">
    <location>
        <begin position="32"/>
        <end position="56"/>
    </location>
</feature>
<keyword evidence="1" id="KW-0812">Transmembrane</keyword>
<name>A0ABT8B1Z8_9NEIS</name>
<proteinExistence type="predicted"/>
<feature type="transmembrane region" description="Helical" evidence="1">
    <location>
        <begin position="386"/>
        <end position="408"/>
    </location>
</feature>
<dbReference type="RefSeq" id="WP_290331312.1">
    <property type="nucleotide sequence ID" value="NZ_JAUFPU010000002.1"/>
</dbReference>
<evidence type="ECO:0000313" key="3">
    <source>
        <dbReference type="Proteomes" id="UP001180081"/>
    </source>
</evidence>
<dbReference type="EMBL" id="JAUFPU010000002">
    <property type="protein sequence ID" value="MDN3575671.1"/>
    <property type="molecule type" value="Genomic_DNA"/>
</dbReference>
<feature type="transmembrane region" description="Helical" evidence="1">
    <location>
        <begin position="630"/>
        <end position="647"/>
    </location>
</feature>
<dbReference type="SUPFAM" id="SSF63829">
    <property type="entry name" value="Calcium-dependent phosphotriesterase"/>
    <property type="match status" value="1"/>
</dbReference>
<evidence type="ECO:0000256" key="1">
    <source>
        <dbReference type="SAM" id="Phobius"/>
    </source>
</evidence>